<dbReference type="Gene3D" id="4.10.240.10">
    <property type="entry name" value="Zn(2)-C6 fungal-type DNA-binding domain"/>
    <property type="match status" value="1"/>
</dbReference>
<reference evidence="4" key="1">
    <citation type="journal article" date="2014" name="Genome Announc.">
        <title>Genome sequence of the yeast Cyberlindnera fabianii (Hansenula fabianii).</title>
        <authorList>
            <person name="Freel K.C."/>
            <person name="Sarilar V."/>
            <person name="Neuveglise C."/>
            <person name="Devillers H."/>
            <person name="Friedrich A."/>
            <person name="Schacherer J."/>
        </authorList>
    </citation>
    <scope>NUCLEOTIDE SEQUENCE</scope>
    <source>
        <strain evidence="4">YJS4271</strain>
    </source>
</reference>
<gene>
    <name evidence="4" type="ORF">CYFA0S_30e00100g</name>
</gene>
<feature type="compositionally biased region" description="Polar residues" evidence="2">
    <location>
        <begin position="81"/>
        <end position="90"/>
    </location>
</feature>
<dbReference type="PROSITE" id="PS00463">
    <property type="entry name" value="ZN2_CY6_FUNGAL_1"/>
    <property type="match status" value="1"/>
</dbReference>
<evidence type="ECO:0000256" key="2">
    <source>
        <dbReference type="SAM" id="MobiDB-lite"/>
    </source>
</evidence>
<evidence type="ECO:0000259" key="3">
    <source>
        <dbReference type="PROSITE" id="PS50048"/>
    </source>
</evidence>
<feature type="region of interest" description="Disordered" evidence="2">
    <location>
        <begin position="81"/>
        <end position="112"/>
    </location>
</feature>
<name>A0A061BJJ7_CYBFA</name>
<dbReference type="InterPro" id="IPR001138">
    <property type="entry name" value="Zn2Cys6_DnaBD"/>
</dbReference>
<feature type="domain" description="Zn(2)-C6 fungal-type" evidence="3">
    <location>
        <begin position="10"/>
        <end position="40"/>
    </location>
</feature>
<accession>A0A061BJJ7</accession>
<dbReference type="EMBL" id="LK052915">
    <property type="protein sequence ID" value="CDR47185.1"/>
    <property type="molecule type" value="Genomic_DNA"/>
</dbReference>
<dbReference type="PANTHER" id="PTHR37534:SF46">
    <property type="entry name" value="ZN(II)2CYS6 TRANSCRIPTION FACTOR (EUROFUNG)"/>
    <property type="match status" value="1"/>
</dbReference>
<dbReference type="CDD" id="cd00067">
    <property type="entry name" value="GAL4"/>
    <property type="match status" value="1"/>
</dbReference>
<keyword evidence="1" id="KW-0539">Nucleus</keyword>
<dbReference type="GO" id="GO:0000981">
    <property type="term" value="F:DNA-binding transcription factor activity, RNA polymerase II-specific"/>
    <property type="evidence" value="ECO:0007669"/>
    <property type="project" value="InterPro"/>
</dbReference>
<dbReference type="SUPFAM" id="SSF57701">
    <property type="entry name" value="Zn2/Cys6 DNA-binding domain"/>
    <property type="match status" value="1"/>
</dbReference>
<dbReference type="InterPro" id="IPR036864">
    <property type="entry name" value="Zn2-C6_fun-type_DNA-bd_sf"/>
</dbReference>
<dbReference type="SMART" id="SM00066">
    <property type="entry name" value="GAL4"/>
    <property type="match status" value="1"/>
</dbReference>
<protein>
    <submittedName>
        <fullName evidence="4">CYFA0S30e00100g1_1</fullName>
    </submittedName>
</protein>
<sequence>MSKPKRTRTGCLCCRRRHKKCDEVKPMCTFCRSKGIECEWPVKGAIFVNYNTGSNPLESSFQISPPTPTCVSLTSTNMFTISDDSRSSIPSKPPSLAKSTTSESSMSPRSPQTTLAFPYVLEPPLKRQRTPSFSYLQPTLSPTSSEYSYTATSLNTDAITSISKAEHNHNHNNDSISLPPIKPYHYAPRTTAPPQMVITKRLSVDSLLN</sequence>
<feature type="compositionally biased region" description="Low complexity" evidence="2">
    <location>
        <begin position="94"/>
        <end position="112"/>
    </location>
</feature>
<evidence type="ECO:0000256" key="1">
    <source>
        <dbReference type="ARBA" id="ARBA00023242"/>
    </source>
</evidence>
<evidence type="ECO:0000313" key="4">
    <source>
        <dbReference type="EMBL" id="CDR47185.1"/>
    </source>
</evidence>
<dbReference type="OrthoDB" id="3598904at2759"/>
<dbReference type="PROSITE" id="PS50048">
    <property type="entry name" value="ZN2_CY6_FUNGAL_2"/>
    <property type="match status" value="1"/>
</dbReference>
<dbReference type="Pfam" id="PF00172">
    <property type="entry name" value="Zn_clus"/>
    <property type="match status" value="1"/>
</dbReference>
<organism evidence="4">
    <name type="scientific">Cyberlindnera fabianii</name>
    <name type="common">Yeast</name>
    <name type="synonym">Hansenula fabianii</name>
    <dbReference type="NCBI Taxonomy" id="36022"/>
    <lineage>
        <taxon>Eukaryota</taxon>
        <taxon>Fungi</taxon>
        <taxon>Dikarya</taxon>
        <taxon>Ascomycota</taxon>
        <taxon>Saccharomycotina</taxon>
        <taxon>Saccharomycetes</taxon>
        <taxon>Phaffomycetales</taxon>
        <taxon>Phaffomycetaceae</taxon>
        <taxon>Cyberlindnera</taxon>
    </lineage>
</organism>
<dbReference type="AlphaFoldDB" id="A0A061BJJ7"/>
<dbReference type="GO" id="GO:0008270">
    <property type="term" value="F:zinc ion binding"/>
    <property type="evidence" value="ECO:0007669"/>
    <property type="project" value="InterPro"/>
</dbReference>
<proteinExistence type="predicted"/>
<dbReference type="PANTHER" id="PTHR37534">
    <property type="entry name" value="TRANSCRIPTIONAL ACTIVATOR PROTEIN UGA3"/>
    <property type="match status" value="1"/>
</dbReference>